<evidence type="ECO:0000313" key="6">
    <source>
        <dbReference type="EMBL" id="ESO93617.1"/>
    </source>
</evidence>
<keyword evidence="4" id="KW-0496">Mitochondrion</keyword>
<evidence type="ECO:0000313" key="7">
    <source>
        <dbReference type="Proteomes" id="UP000030746"/>
    </source>
</evidence>
<evidence type="ECO:0000256" key="5">
    <source>
        <dbReference type="SAM" id="Phobius"/>
    </source>
</evidence>
<dbReference type="PANTHER" id="PTHR28163">
    <property type="entry name" value="PROTEIN PET117 HOMOLOG, MITOCHONDRIAL"/>
    <property type="match status" value="1"/>
</dbReference>
<dbReference type="HOGENOM" id="CLU_161486_2_0_1"/>
<keyword evidence="5" id="KW-0812">Transmembrane</keyword>
<dbReference type="OrthoDB" id="76305at2759"/>
<dbReference type="EMBL" id="KB201891">
    <property type="protein sequence ID" value="ESO93617.1"/>
    <property type="molecule type" value="Genomic_DNA"/>
</dbReference>
<reference evidence="6 7" key="1">
    <citation type="journal article" date="2013" name="Nature">
        <title>Insights into bilaterian evolution from three spiralian genomes.</title>
        <authorList>
            <person name="Simakov O."/>
            <person name="Marletaz F."/>
            <person name="Cho S.J."/>
            <person name="Edsinger-Gonzales E."/>
            <person name="Havlak P."/>
            <person name="Hellsten U."/>
            <person name="Kuo D.H."/>
            <person name="Larsson T."/>
            <person name="Lv J."/>
            <person name="Arendt D."/>
            <person name="Savage R."/>
            <person name="Osoegawa K."/>
            <person name="de Jong P."/>
            <person name="Grimwood J."/>
            <person name="Chapman J.A."/>
            <person name="Shapiro H."/>
            <person name="Aerts A."/>
            <person name="Otillar R.P."/>
            <person name="Terry A.Y."/>
            <person name="Boore J.L."/>
            <person name="Grigoriev I.V."/>
            <person name="Lindberg D.R."/>
            <person name="Seaver E.C."/>
            <person name="Weisblat D.A."/>
            <person name="Putnam N.H."/>
            <person name="Rokhsar D.S."/>
        </authorList>
    </citation>
    <scope>NUCLEOTIDE SEQUENCE [LARGE SCALE GENOMIC DNA]</scope>
</reference>
<dbReference type="Proteomes" id="UP000030746">
    <property type="component" value="Unassembled WGS sequence"/>
</dbReference>
<dbReference type="RefSeq" id="XP_009055810.1">
    <property type="nucleotide sequence ID" value="XM_009057562.1"/>
</dbReference>
<dbReference type="KEGG" id="lgi:LOTGIDRAFT_216005"/>
<keyword evidence="5" id="KW-1133">Transmembrane helix</keyword>
<keyword evidence="7" id="KW-1185">Reference proteome</keyword>
<evidence type="ECO:0008006" key="8">
    <source>
        <dbReference type="Google" id="ProtNLM"/>
    </source>
</evidence>
<keyword evidence="3" id="KW-0809">Transit peptide</keyword>
<comment type="similarity">
    <text evidence="2">Belongs to the PET117 family.</text>
</comment>
<feature type="transmembrane region" description="Helical" evidence="5">
    <location>
        <begin position="6"/>
        <end position="25"/>
    </location>
</feature>
<keyword evidence="5" id="KW-0472">Membrane</keyword>
<dbReference type="Pfam" id="PF15786">
    <property type="entry name" value="PET117"/>
    <property type="match status" value="1"/>
</dbReference>
<dbReference type="PANTHER" id="PTHR28163:SF1">
    <property type="entry name" value="PROTEIN PET117 HOMOLOG, MITOCHONDRIAL"/>
    <property type="match status" value="1"/>
</dbReference>
<gene>
    <name evidence="6" type="ORF">LOTGIDRAFT_216005</name>
</gene>
<dbReference type="GO" id="GO:0005739">
    <property type="term" value="C:mitochondrion"/>
    <property type="evidence" value="ECO:0007669"/>
    <property type="project" value="UniProtKB-SubCell"/>
</dbReference>
<comment type="subcellular location">
    <subcellularLocation>
        <location evidence="1">Mitochondrion</location>
    </subcellularLocation>
</comment>
<dbReference type="OMA" id="WDRERLH"/>
<dbReference type="GO" id="GO:0033617">
    <property type="term" value="P:mitochondrial respiratory chain complex IV assembly"/>
    <property type="evidence" value="ECO:0007669"/>
    <property type="project" value="TreeGrafter"/>
</dbReference>
<dbReference type="InterPro" id="IPR031568">
    <property type="entry name" value="Pet117"/>
</dbReference>
<evidence type="ECO:0000256" key="1">
    <source>
        <dbReference type="ARBA" id="ARBA00004173"/>
    </source>
</evidence>
<evidence type="ECO:0000256" key="2">
    <source>
        <dbReference type="ARBA" id="ARBA00008197"/>
    </source>
</evidence>
<accession>V4AA25</accession>
<dbReference type="CTD" id="20246612"/>
<evidence type="ECO:0000256" key="4">
    <source>
        <dbReference type="ARBA" id="ARBA00023128"/>
    </source>
</evidence>
<proteinExistence type="inferred from homology"/>
<name>V4AA25_LOTGI</name>
<sequence length="68" mass="7936">MSTTAKITLASSIVFTVSMIAFVNYNHRAERIRMRQGVDRDIERQKRKEDNKRLLDDNIKASKELKVV</sequence>
<protein>
    <recommendedName>
        <fullName evidence="8">PET117 cytochrome c oxidase chaperone</fullName>
    </recommendedName>
</protein>
<dbReference type="GeneID" id="20246612"/>
<dbReference type="AlphaFoldDB" id="V4AA25"/>
<evidence type="ECO:0000256" key="3">
    <source>
        <dbReference type="ARBA" id="ARBA00022946"/>
    </source>
</evidence>
<organism evidence="6 7">
    <name type="scientific">Lottia gigantea</name>
    <name type="common">Giant owl limpet</name>
    <dbReference type="NCBI Taxonomy" id="225164"/>
    <lineage>
        <taxon>Eukaryota</taxon>
        <taxon>Metazoa</taxon>
        <taxon>Spiralia</taxon>
        <taxon>Lophotrochozoa</taxon>
        <taxon>Mollusca</taxon>
        <taxon>Gastropoda</taxon>
        <taxon>Patellogastropoda</taxon>
        <taxon>Lottioidea</taxon>
        <taxon>Lottiidae</taxon>
        <taxon>Lottia</taxon>
    </lineage>
</organism>